<evidence type="ECO:0000313" key="7">
    <source>
        <dbReference type="Proteomes" id="UP001162541"/>
    </source>
</evidence>
<dbReference type="InterPro" id="IPR015797">
    <property type="entry name" value="NUDIX_hydrolase-like_dom_sf"/>
</dbReference>
<protein>
    <recommendedName>
        <fullName evidence="3">Nudix hydrolase domain-containing protein</fullName>
    </recommendedName>
</protein>
<dbReference type="Pfam" id="PF00293">
    <property type="entry name" value="NUDIX"/>
    <property type="match status" value="1"/>
</dbReference>
<name>A0A176W7N0_MARPO</name>
<dbReference type="SUPFAM" id="SSF55811">
    <property type="entry name" value="Nudix"/>
    <property type="match status" value="1"/>
</dbReference>
<proteinExistence type="inferred from homology"/>
<sequence>MMRGGAEWVSCRGGRTLEFLSRRRGMSVVDWSGRPTMLGDGAGERVCLGNGSSAHDLGMCWKGARSSCRSSRMSIRSALCMENGGVMEEKPVLYGSELQGFADRVAACNGGRARSTEFLPFKIDNYTLGYIHHRLAQHLKRFSDVFSIEGDEDVSRIASGSSKLSYVTLDPSLSSPEKRTKAVAGVLETLKGEGLITGWRNELYPVVQNYGEPPFFLMERAAAKHFGIRSFGVHMNGYVNIDGEKHLWVARRSDTKSTYPGRLDHIVAGGQPEGISCKENVIKECDEEAGIPRDLAAKAVAVGAVSYDEIYGDCYSRDLLFCYDLELPLDFQPYNKDGEVQSFMRVPVSEVVNVIRDTEEYKPNCALVIIDFFIRHGYITPEQKGYIHLLQSLRSGDTS</sequence>
<dbReference type="AlphaFoldDB" id="A0A176W7N0"/>
<dbReference type="GO" id="GO:0044715">
    <property type="term" value="F:8-oxo-dGDP phosphatase activity"/>
    <property type="evidence" value="ECO:0007669"/>
    <property type="project" value="TreeGrafter"/>
</dbReference>
<organism evidence="5 6">
    <name type="scientific">Marchantia polymorpha subsp. ruderalis</name>
    <dbReference type="NCBI Taxonomy" id="1480154"/>
    <lineage>
        <taxon>Eukaryota</taxon>
        <taxon>Viridiplantae</taxon>
        <taxon>Streptophyta</taxon>
        <taxon>Embryophyta</taxon>
        <taxon>Marchantiophyta</taxon>
        <taxon>Marchantiopsida</taxon>
        <taxon>Marchantiidae</taxon>
        <taxon>Marchantiales</taxon>
        <taxon>Marchantiaceae</taxon>
        <taxon>Marchantia</taxon>
    </lineage>
</organism>
<dbReference type="PROSITE" id="PS51462">
    <property type="entry name" value="NUDIX"/>
    <property type="match status" value="1"/>
</dbReference>
<evidence type="ECO:0000313" key="6">
    <source>
        <dbReference type="Proteomes" id="UP000077202"/>
    </source>
</evidence>
<evidence type="ECO:0000313" key="4">
    <source>
        <dbReference type="EMBL" id="BBN12123.1"/>
    </source>
</evidence>
<evidence type="ECO:0000256" key="1">
    <source>
        <dbReference type="ARBA" id="ARBA00003778"/>
    </source>
</evidence>
<evidence type="ECO:0000313" key="5">
    <source>
        <dbReference type="EMBL" id="OAE28405.1"/>
    </source>
</evidence>
<comment type="similarity">
    <text evidence="2">Belongs to the Nudix hydrolase family.</text>
</comment>
<gene>
    <name evidence="5" type="ORF">AXG93_4027s1270</name>
    <name evidence="4" type="ORF">Mp_5g17550</name>
</gene>
<dbReference type="Pfam" id="PF15916">
    <property type="entry name" value="DUF4743"/>
    <property type="match status" value="1"/>
</dbReference>
<feature type="domain" description="Nudix hydrolase" evidence="3">
    <location>
        <begin position="230"/>
        <end position="371"/>
    </location>
</feature>
<dbReference type="FunFam" id="3.90.79.10:FF:000019">
    <property type="entry name" value="Thiamin pyrophosphokinase, putative"/>
    <property type="match status" value="1"/>
</dbReference>
<comment type="function">
    <text evidence="1">Probably mediates the hydrolysis of some nucleoside diphosphate derivatives.</text>
</comment>
<dbReference type="Gene3D" id="3.90.79.10">
    <property type="entry name" value="Nucleoside Triphosphate Pyrophosphohydrolase"/>
    <property type="match status" value="1"/>
</dbReference>
<keyword evidence="6" id="KW-1185">Reference proteome</keyword>
<dbReference type="EMBL" id="LVLJ01001740">
    <property type="protein sequence ID" value="OAE28405.1"/>
    <property type="molecule type" value="Genomic_DNA"/>
</dbReference>
<evidence type="ECO:0000259" key="3">
    <source>
        <dbReference type="PROSITE" id="PS51462"/>
    </source>
</evidence>
<dbReference type="InterPro" id="IPR000086">
    <property type="entry name" value="NUDIX_hydrolase_dom"/>
</dbReference>
<reference evidence="4" key="2">
    <citation type="journal article" date="2019" name="Curr. Biol.">
        <title>Chromatin organization in early land plants reveals an ancestral association between H3K27me3, transposons, and constitutive heterochromatin.</title>
        <authorList>
            <person name="Montgomery S.A."/>
            <person name="Tanizawa Y."/>
            <person name="Galik B."/>
            <person name="Wang N."/>
            <person name="Ito T."/>
            <person name="Mochizuki T."/>
            <person name="Akimcheva S."/>
            <person name="Bowman J."/>
            <person name="Cognat V."/>
            <person name="Drouard L."/>
            <person name="Ekker H."/>
            <person name="Houng S."/>
            <person name="Kohchi T."/>
            <person name="Lin S."/>
            <person name="Liu L.D."/>
            <person name="Nakamura Y."/>
            <person name="Valeeva L.R."/>
            <person name="Shakirov E.V."/>
            <person name="Shippen D.E."/>
            <person name="Wei W."/>
            <person name="Yagura M."/>
            <person name="Yamaoka S."/>
            <person name="Yamato K.T."/>
            <person name="Liu C."/>
            <person name="Berger F."/>
        </authorList>
    </citation>
    <scope>NUCLEOTIDE SEQUENCE [LARGE SCALE GENOMIC DNA]</scope>
    <source>
        <strain evidence="4">Tak-1</strain>
    </source>
</reference>
<reference evidence="7" key="3">
    <citation type="journal article" date="2020" name="Curr. Biol.">
        <title>Chromatin organization in early land plants reveals an ancestral association between H3K27me3, transposons, and constitutive heterochromatin.</title>
        <authorList>
            <person name="Montgomery S.A."/>
            <person name="Tanizawa Y."/>
            <person name="Galik B."/>
            <person name="Wang N."/>
            <person name="Ito T."/>
            <person name="Mochizuki T."/>
            <person name="Akimcheva S."/>
            <person name="Bowman J.L."/>
            <person name="Cognat V."/>
            <person name="Marechal-Drouard L."/>
            <person name="Ekker H."/>
            <person name="Hong S.F."/>
            <person name="Kohchi T."/>
            <person name="Lin S.S."/>
            <person name="Liu L.D."/>
            <person name="Nakamura Y."/>
            <person name="Valeeva L.R."/>
            <person name="Shakirov E.V."/>
            <person name="Shippen D.E."/>
            <person name="Wei W.L."/>
            <person name="Yagura M."/>
            <person name="Yamaoka S."/>
            <person name="Yamato K.T."/>
            <person name="Liu C."/>
            <person name="Berger F."/>
        </authorList>
    </citation>
    <scope>NUCLEOTIDE SEQUENCE [LARGE SCALE GENOMIC DNA]</scope>
    <source>
        <strain evidence="7">Tak-1</strain>
    </source>
</reference>
<dbReference type="CDD" id="cd03676">
    <property type="entry name" value="NUDIX_Tnr3_like"/>
    <property type="match status" value="1"/>
</dbReference>
<dbReference type="PANTHER" id="PTHR13622:SF8">
    <property type="entry name" value="THIAMIN PYROPHOSPHOKINASE 1"/>
    <property type="match status" value="1"/>
</dbReference>
<dbReference type="PANTHER" id="PTHR13622">
    <property type="entry name" value="THIAMIN PYROPHOSPHOKINASE"/>
    <property type="match status" value="1"/>
</dbReference>
<accession>A0A176W7N0</accession>
<reference evidence="5 6" key="1">
    <citation type="submission" date="2016-03" db="EMBL/GenBank/DDBJ databases">
        <title>Mechanisms controlling the formation of the plant cell surface in tip-growing cells are functionally conserved among land plants.</title>
        <authorList>
            <person name="Honkanen S."/>
            <person name="Jones V.A."/>
            <person name="Morieri G."/>
            <person name="Champion C."/>
            <person name="Hetherington A.J."/>
            <person name="Kelly S."/>
            <person name="Saint-Marcoux D."/>
            <person name="Proust H."/>
            <person name="Prescott H."/>
            <person name="Dolan L."/>
        </authorList>
    </citation>
    <scope>NUCLEOTIDE SEQUENCE [LARGE SCALE GENOMIC DNA]</scope>
    <source>
        <strain evidence="6">cv. Tak-1 and cv. Tak-2</strain>
        <tissue evidence="5">Whole gametophyte</tissue>
    </source>
</reference>
<dbReference type="EMBL" id="AP019870">
    <property type="protein sequence ID" value="BBN12123.1"/>
    <property type="molecule type" value="Genomic_DNA"/>
</dbReference>
<evidence type="ECO:0000256" key="2">
    <source>
        <dbReference type="ARBA" id="ARBA00005582"/>
    </source>
</evidence>
<dbReference type="Proteomes" id="UP000077202">
    <property type="component" value="Unassembled WGS sequence"/>
</dbReference>
<dbReference type="Proteomes" id="UP001162541">
    <property type="component" value="Chromosome 5"/>
</dbReference>
<dbReference type="InterPro" id="IPR031804">
    <property type="entry name" value="DUF4743"/>
</dbReference>